<dbReference type="GO" id="GO:0005737">
    <property type="term" value="C:cytoplasm"/>
    <property type="evidence" value="ECO:0007669"/>
    <property type="project" value="UniProtKB-SubCell"/>
</dbReference>
<feature type="domain" description="G" evidence="5">
    <location>
        <begin position="121"/>
        <end position="184"/>
    </location>
</feature>
<dbReference type="InterPro" id="IPR016478">
    <property type="entry name" value="GTPase_MTG1"/>
</dbReference>
<dbReference type="SUPFAM" id="SSF52540">
    <property type="entry name" value="P-loop containing nucleoside triphosphate hydrolases"/>
    <property type="match status" value="1"/>
</dbReference>
<keyword evidence="7" id="KW-1185">Reference proteome</keyword>
<dbReference type="HOGENOM" id="CLU_011106_1_0_14"/>
<keyword evidence="3" id="KW-0963">Cytoplasm</keyword>
<evidence type="ECO:0000313" key="6">
    <source>
        <dbReference type="EMBL" id="AGL90367.1"/>
    </source>
</evidence>
<keyword evidence="1 3" id="KW-0547">Nucleotide-binding</keyword>
<sequence length="295" mass="34089">MKTFNWFPGHMKKAFDQIKNNLFLVDIVFMILDARIPFSSINFKVLSLIQQRHKPFLFLLNKSSLADNHKTAHFTKYYLKKAISSLSIDVIQQNPKFFLYEQAIKKIQSQKNNFSNKANIKIMIVGMPNVGKSTLINSFASKKVLKTANLAGTTIKNQWIKVLSPNIQFLDTPGILSHNVDETKINLSLALTGCFKDSTLALDQIGKHTLNYLQKHYFNSLKKRFNLGIDSRADDLVEFIGEKRKIYTKNQQIDRNKVYQMILKETREGRLGKMNFDLDILPSLDDFFQKQMKLS</sequence>
<dbReference type="KEGG" id="nzs:SLY_0447"/>
<dbReference type="EMBL" id="CP002548">
    <property type="protein sequence ID" value="AGL90367.1"/>
    <property type="molecule type" value="Genomic_DNA"/>
</dbReference>
<evidence type="ECO:0000256" key="3">
    <source>
        <dbReference type="PIRNR" id="PIRNR006230"/>
    </source>
</evidence>
<dbReference type="AlphaFoldDB" id="R4RWW0"/>
<proteinExistence type="inferred from homology"/>
<dbReference type="Proteomes" id="UP000013941">
    <property type="component" value="Chromosome"/>
</dbReference>
<dbReference type="CDD" id="cd01856">
    <property type="entry name" value="YlqF"/>
    <property type="match status" value="1"/>
</dbReference>
<comment type="similarity">
    <text evidence="3">Belongs to the TRAFAC class YlqF/YawG GTPase family. MTG1 subfamily.</text>
</comment>
<dbReference type="OrthoDB" id="9779790at2"/>
<dbReference type="Gene3D" id="1.10.1580.10">
    <property type="match status" value="1"/>
</dbReference>
<evidence type="ECO:0000256" key="4">
    <source>
        <dbReference type="PIRSR" id="PIRSR006230-1"/>
    </source>
</evidence>
<dbReference type="InterPro" id="IPR027417">
    <property type="entry name" value="P-loop_NTPase"/>
</dbReference>
<comment type="function">
    <text evidence="3">Required for a late step of 50S ribosomal subunit assembly. Has GTPase activity.</text>
</comment>
<dbReference type="GO" id="GO:0005525">
    <property type="term" value="F:GTP binding"/>
    <property type="evidence" value="ECO:0007669"/>
    <property type="project" value="UniProtKB-KW"/>
</dbReference>
<dbReference type="RefSeq" id="WP_015637931.1">
    <property type="nucleotide sequence ID" value="NC_021236.1"/>
</dbReference>
<evidence type="ECO:0000313" key="7">
    <source>
        <dbReference type="Proteomes" id="UP000013941"/>
    </source>
</evidence>
<dbReference type="GO" id="GO:0006412">
    <property type="term" value="P:translation"/>
    <property type="evidence" value="ECO:0007669"/>
    <property type="project" value="TreeGrafter"/>
</dbReference>
<dbReference type="InterPro" id="IPR006073">
    <property type="entry name" value="GTP-bd"/>
</dbReference>
<gene>
    <name evidence="6" type="ORF">SLY_0447</name>
</gene>
<dbReference type="PATRIC" id="fig|980422.3.peg.414"/>
<organism evidence="6 7">
    <name type="scientific">Strawberry lethal yellows phytoplasma (CPA) str. NZSb11</name>
    <dbReference type="NCBI Taxonomy" id="980422"/>
    <lineage>
        <taxon>Bacteria</taxon>
        <taxon>Bacillati</taxon>
        <taxon>Mycoplasmatota</taxon>
        <taxon>Mollicutes</taxon>
        <taxon>Acholeplasmatales</taxon>
        <taxon>Acholeplasmataceae</taxon>
        <taxon>Candidatus Phytoplasma</taxon>
        <taxon>16SrXII (Stolbur group)</taxon>
    </lineage>
</organism>
<dbReference type="PANTHER" id="PTHR45782">
    <property type="entry name" value="MITOCHONDRIAL RIBOSOME-ASSOCIATED GTPASE 1"/>
    <property type="match status" value="1"/>
</dbReference>
<dbReference type="Pfam" id="PF01926">
    <property type="entry name" value="MMR_HSR1"/>
    <property type="match status" value="1"/>
</dbReference>
<accession>R4RWW0</accession>
<dbReference type="InterPro" id="IPR023179">
    <property type="entry name" value="GTP-bd_ortho_bundle_sf"/>
</dbReference>
<dbReference type="PANTHER" id="PTHR45782:SF4">
    <property type="entry name" value="MITOCHONDRIAL RIBOSOME-ASSOCIATED GTPASE 1"/>
    <property type="match status" value="1"/>
</dbReference>
<evidence type="ECO:0000256" key="1">
    <source>
        <dbReference type="ARBA" id="ARBA00022741"/>
    </source>
</evidence>
<reference evidence="6 7" key="1">
    <citation type="journal article" date="2013" name="BMC Genomics">
        <title>Comparison of the complete genome sequence of two closely related isolates of 'Candidatus Phytoplasma australiense' reveals genome plasticity.</title>
        <authorList>
            <person name="Andersen M.T."/>
            <person name="Liefting L.W."/>
            <person name="Havukkala I."/>
            <person name="Beever R.E."/>
        </authorList>
    </citation>
    <scope>NUCLEOTIDE SEQUENCE [LARGE SCALE GENOMIC DNA]</scope>
    <source>
        <strain evidence="6 7">NZSb11</strain>
    </source>
</reference>
<keyword evidence="2 3" id="KW-0342">GTP-binding</keyword>
<name>R4RWW0_PHYAS</name>
<dbReference type="Gene3D" id="3.40.50.300">
    <property type="entry name" value="P-loop containing nucleotide triphosphate hydrolases"/>
    <property type="match status" value="1"/>
</dbReference>
<evidence type="ECO:0000256" key="2">
    <source>
        <dbReference type="ARBA" id="ARBA00023134"/>
    </source>
</evidence>
<protein>
    <recommendedName>
        <fullName evidence="3">Ribosome biogenesis GTPase A</fullName>
    </recommendedName>
</protein>
<dbReference type="NCBIfam" id="TIGR03596">
    <property type="entry name" value="GTPase_YlqF"/>
    <property type="match status" value="1"/>
</dbReference>
<evidence type="ECO:0000259" key="5">
    <source>
        <dbReference type="Pfam" id="PF01926"/>
    </source>
</evidence>
<feature type="binding site" evidence="4">
    <location>
        <position position="174"/>
    </location>
    <ligand>
        <name>GTP</name>
        <dbReference type="ChEBI" id="CHEBI:37565"/>
    </ligand>
</feature>
<feature type="binding site" evidence="4">
    <location>
        <begin position="129"/>
        <end position="134"/>
    </location>
    <ligand>
        <name>GTP</name>
        <dbReference type="ChEBI" id="CHEBI:37565"/>
    </ligand>
</feature>
<comment type="subcellular location">
    <subcellularLocation>
        <location evidence="3">Cytoplasm</location>
    </subcellularLocation>
</comment>
<dbReference type="InterPro" id="IPR019991">
    <property type="entry name" value="GTP-bd_ribosome_bgen"/>
</dbReference>
<dbReference type="GO" id="GO:0003924">
    <property type="term" value="F:GTPase activity"/>
    <property type="evidence" value="ECO:0007669"/>
    <property type="project" value="TreeGrafter"/>
</dbReference>
<dbReference type="PIRSF" id="PIRSF006230">
    <property type="entry name" value="MG442"/>
    <property type="match status" value="1"/>
</dbReference>